<dbReference type="Gene3D" id="3.30.70.100">
    <property type="match status" value="1"/>
</dbReference>
<evidence type="ECO:0008006" key="3">
    <source>
        <dbReference type="Google" id="ProtNLM"/>
    </source>
</evidence>
<dbReference type="AlphaFoldDB" id="A0A5C3P6U0"/>
<keyword evidence="2" id="KW-1185">Reference proteome</keyword>
<evidence type="ECO:0000313" key="1">
    <source>
        <dbReference type="EMBL" id="TFK85396.1"/>
    </source>
</evidence>
<name>A0A5C3P6U0_9APHY</name>
<accession>A0A5C3P6U0</accession>
<dbReference type="Proteomes" id="UP000308197">
    <property type="component" value="Unassembled WGS sequence"/>
</dbReference>
<organism evidence="1 2">
    <name type="scientific">Polyporus arcularius HHB13444</name>
    <dbReference type="NCBI Taxonomy" id="1314778"/>
    <lineage>
        <taxon>Eukaryota</taxon>
        <taxon>Fungi</taxon>
        <taxon>Dikarya</taxon>
        <taxon>Basidiomycota</taxon>
        <taxon>Agaricomycotina</taxon>
        <taxon>Agaricomycetes</taxon>
        <taxon>Polyporales</taxon>
        <taxon>Polyporaceae</taxon>
        <taxon>Polyporus</taxon>
    </lineage>
</organism>
<evidence type="ECO:0000313" key="2">
    <source>
        <dbReference type="Proteomes" id="UP000308197"/>
    </source>
</evidence>
<dbReference type="SUPFAM" id="SSF54909">
    <property type="entry name" value="Dimeric alpha+beta barrel"/>
    <property type="match status" value="1"/>
</dbReference>
<gene>
    <name evidence="1" type="ORF">K466DRAFT_494799</name>
</gene>
<dbReference type="STRING" id="1314778.A0A5C3P6U0"/>
<sequence>MSGLLVVRAEPGPAIPEAEFNDWYDTEHVPDRIPLPCFHSSSRWTSETPGPPTHLALYDLATPESIDDPAHLALMKNPSEREVSIMSRIALMDGRAYELHEPVYPPRAGAGYDVTKPGPYATFIEFDVPPELADEFERWYVGEHIPMLAKIPQWVRTRWFVLKVARVWGNDETLMAQYGEGKVPKYLAIHEYAEAGAEETEEFKAAVDTPWSKEILAKVTGFQMRVWKLSRSWERT</sequence>
<dbReference type="InParanoid" id="A0A5C3P6U0"/>
<dbReference type="EMBL" id="ML211255">
    <property type="protein sequence ID" value="TFK85396.1"/>
    <property type="molecule type" value="Genomic_DNA"/>
</dbReference>
<reference evidence="1 2" key="1">
    <citation type="journal article" date="2019" name="Nat. Ecol. Evol.">
        <title>Megaphylogeny resolves global patterns of mushroom evolution.</title>
        <authorList>
            <person name="Varga T."/>
            <person name="Krizsan K."/>
            <person name="Foldi C."/>
            <person name="Dima B."/>
            <person name="Sanchez-Garcia M."/>
            <person name="Sanchez-Ramirez S."/>
            <person name="Szollosi G.J."/>
            <person name="Szarkandi J.G."/>
            <person name="Papp V."/>
            <person name="Albert L."/>
            <person name="Andreopoulos W."/>
            <person name="Angelini C."/>
            <person name="Antonin V."/>
            <person name="Barry K.W."/>
            <person name="Bougher N.L."/>
            <person name="Buchanan P."/>
            <person name="Buyck B."/>
            <person name="Bense V."/>
            <person name="Catcheside P."/>
            <person name="Chovatia M."/>
            <person name="Cooper J."/>
            <person name="Damon W."/>
            <person name="Desjardin D."/>
            <person name="Finy P."/>
            <person name="Geml J."/>
            <person name="Haridas S."/>
            <person name="Hughes K."/>
            <person name="Justo A."/>
            <person name="Karasinski D."/>
            <person name="Kautmanova I."/>
            <person name="Kiss B."/>
            <person name="Kocsube S."/>
            <person name="Kotiranta H."/>
            <person name="LaButti K.M."/>
            <person name="Lechner B.E."/>
            <person name="Liimatainen K."/>
            <person name="Lipzen A."/>
            <person name="Lukacs Z."/>
            <person name="Mihaltcheva S."/>
            <person name="Morgado L.N."/>
            <person name="Niskanen T."/>
            <person name="Noordeloos M.E."/>
            <person name="Ohm R.A."/>
            <person name="Ortiz-Santana B."/>
            <person name="Ovrebo C."/>
            <person name="Racz N."/>
            <person name="Riley R."/>
            <person name="Savchenko A."/>
            <person name="Shiryaev A."/>
            <person name="Soop K."/>
            <person name="Spirin V."/>
            <person name="Szebenyi C."/>
            <person name="Tomsovsky M."/>
            <person name="Tulloss R.E."/>
            <person name="Uehling J."/>
            <person name="Grigoriev I.V."/>
            <person name="Vagvolgyi C."/>
            <person name="Papp T."/>
            <person name="Martin F.M."/>
            <person name="Miettinen O."/>
            <person name="Hibbett D.S."/>
            <person name="Nagy L.G."/>
        </authorList>
    </citation>
    <scope>NUCLEOTIDE SEQUENCE [LARGE SCALE GENOMIC DNA]</scope>
    <source>
        <strain evidence="1 2">HHB13444</strain>
    </source>
</reference>
<proteinExistence type="predicted"/>
<dbReference type="InterPro" id="IPR011008">
    <property type="entry name" value="Dimeric_a/b-barrel"/>
</dbReference>
<protein>
    <recommendedName>
        <fullName evidence="3">EthD domain-containing protein</fullName>
    </recommendedName>
</protein>